<dbReference type="GO" id="GO:0016747">
    <property type="term" value="F:acyltransferase activity, transferring groups other than amino-acyl groups"/>
    <property type="evidence" value="ECO:0007669"/>
    <property type="project" value="InterPro"/>
</dbReference>
<proteinExistence type="predicted"/>
<reference evidence="4" key="2">
    <citation type="submission" date="2016-04" db="EMBL/GenBank/DDBJ databases">
        <title>Planomonospora sphaerica JCM9374 whole genome shotgun sequence.</title>
        <authorList>
            <person name="Suzuki T."/>
            <person name="Dohra H."/>
            <person name="Kodani S."/>
        </authorList>
    </citation>
    <scope>NUCLEOTIDE SEQUENCE [LARGE SCALE GENOMIC DNA]</scope>
    <source>
        <strain evidence="4">JCM 9374</strain>
    </source>
</reference>
<evidence type="ECO:0000313" key="4">
    <source>
        <dbReference type="Proteomes" id="UP000077701"/>
    </source>
</evidence>
<comment type="caution">
    <text evidence="3">The sequence shown here is derived from an EMBL/GenBank/DDBJ whole genome shotgun (WGS) entry which is preliminary data.</text>
</comment>
<evidence type="ECO:0000256" key="1">
    <source>
        <dbReference type="SAM" id="MobiDB-lite"/>
    </source>
</evidence>
<dbReference type="STRING" id="161355.PS9374_06439"/>
<evidence type="ECO:0000313" key="3">
    <source>
        <dbReference type="EMBL" id="GAT70753.1"/>
    </source>
</evidence>
<reference evidence="3 4" key="1">
    <citation type="journal article" date="2016" name="Genome Announc.">
        <title>Draft Genome Sequence of Planomonospora sphaerica JCM9374, a Rare Actinomycete.</title>
        <authorList>
            <person name="Dohra H."/>
            <person name="Suzuki T."/>
            <person name="Inoue Y."/>
            <person name="Kodani S."/>
        </authorList>
    </citation>
    <scope>NUCLEOTIDE SEQUENCE [LARGE SCALE GENOMIC DNA]</scope>
    <source>
        <strain evidence="3 4">JCM 9374</strain>
    </source>
</reference>
<dbReference type="AlphaFoldDB" id="A0A161MEZ1"/>
<feature type="region of interest" description="Disordered" evidence="1">
    <location>
        <begin position="190"/>
        <end position="233"/>
    </location>
</feature>
<protein>
    <submittedName>
        <fullName evidence="3">N-acetyltransferase GCN5</fullName>
    </submittedName>
</protein>
<dbReference type="Proteomes" id="UP000077701">
    <property type="component" value="Unassembled WGS sequence"/>
</dbReference>
<dbReference type="Gene3D" id="3.40.630.30">
    <property type="match status" value="1"/>
</dbReference>
<gene>
    <name evidence="3" type="ORF">PS9374_06439</name>
</gene>
<dbReference type="PANTHER" id="PTHR43610:SF1">
    <property type="entry name" value="N-ACETYLTRANSFERASE DOMAIN-CONTAINING PROTEIN"/>
    <property type="match status" value="1"/>
</dbReference>
<dbReference type="RefSeq" id="WP_084008997.1">
    <property type="nucleotide sequence ID" value="NZ_BDCX01000019.1"/>
</dbReference>
<name>A0A161MEZ1_9ACTN</name>
<sequence length="233" mass="25321">MTATMPSPVTLEGTAVRLEPLTPAHLPDLFAAGGGDPEVWRWLGVPVPGTEAELAAIARHLIEDDRHVPFAAVLRETGRATGWTSYIDVPGFDHSVEIGWTWYGRAVWRTAVNTECKVLLIDHALGALGFNRVQLKTDHLNTRSQAAIRRLGCAYEGTLRRHRRRPDGTWRDTVYFSVLDHEWPAHRARLTARPAAGPETARPARTSDPHASDPHASGPDASGLTAGAPVGAS</sequence>
<dbReference type="InterPro" id="IPR016181">
    <property type="entry name" value="Acyl_CoA_acyltransferase"/>
</dbReference>
<dbReference type="OrthoDB" id="9795199at2"/>
<accession>A0A161MEZ1</accession>
<dbReference type="SUPFAM" id="SSF55729">
    <property type="entry name" value="Acyl-CoA N-acyltransferases (Nat)"/>
    <property type="match status" value="1"/>
</dbReference>
<keyword evidence="3" id="KW-0808">Transferase</keyword>
<evidence type="ECO:0000259" key="2">
    <source>
        <dbReference type="Pfam" id="PF13302"/>
    </source>
</evidence>
<keyword evidence="4" id="KW-1185">Reference proteome</keyword>
<dbReference type="Pfam" id="PF13302">
    <property type="entry name" value="Acetyltransf_3"/>
    <property type="match status" value="1"/>
</dbReference>
<feature type="domain" description="N-acetyltransferase" evidence="2">
    <location>
        <begin position="16"/>
        <end position="153"/>
    </location>
</feature>
<organism evidence="3 4">
    <name type="scientific">Planomonospora sphaerica</name>
    <dbReference type="NCBI Taxonomy" id="161355"/>
    <lineage>
        <taxon>Bacteria</taxon>
        <taxon>Bacillati</taxon>
        <taxon>Actinomycetota</taxon>
        <taxon>Actinomycetes</taxon>
        <taxon>Streptosporangiales</taxon>
        <taxon>Streptosporangiaceae</taxon>
        <taxon>Planomonospora</taxon>
    </lineage>
</organism>
<dbReference type="InterPro" id="IPR000182">
    <property type="entry name" value="GNAT_dom"/>
</dbReference>
<dbReference type="EMBL" id="BDCX01000019">
    <property type="protein sequence ID" value="GAT70753.1"/>
    <property type="molecule type" value="Genomic_DNA"/>
</dbReference>
<dbReference type="PANTHER" id="PTHR43610">
    <property type="entry name" value="BLL6696 PROTEIN"/>
    <property type="match status" value="1"/>
</dbReference>